<comment type="caution">
    <text evidence="2">The sequence shown here is derived from an EMBL/GenBank/DDBJ whole genome shotgun (WGS) entry which is preliminary data.</text>
</comment>
<organism evidence="2 3">
    <name type="scientific">Chiloscyllium punctatum</name>
    <name type="common">Brownbanded bambooshark</name>
    <name type="synonym">Hemiscyllium punctatum</name>
    <dbReference type="NCBI Taxonomy" id="137246"/>
    <lineage>
        <taxon>Eukaryota</taxon>
        <taxon>Metazoa</taxon>
        <taxon>Chordata</taxon>
        <taxon>Craniata</taxon>
        <taxon>Vertebrata</taxon>
        <taxon>Chondrichthyes</taxon>
        <taxon>Elasmobranchii</taxon>
        <taxon>Galeomorphii</taxon>
        <taxon>Galeoidea</taxon>
        <taxon>Orectolobiformes</taxon>
        <taxon>Hemiscylliidae</taxon>
        <taxon>Chiloscyllium</taxon>
    </lineage>
</organism>
<dbReference type="PANTHER" id="PTHR47229:SF1">
    <property type="entry name" value="TRANSMEMBRANE PROTEIN 141"/>
    <property type="match status" value="1"/>
</dbReference>
<keyword evidence="3" id="KW-1185">Reference proteome</keyword>
<evidence type="ECO:0000313" key="2">
    <source>
        <dbReference type="EMBL" id="GCC21060.1"/>
    </source>
</evidence>
<sequence>TAVVLHGNLWRALQEYAACQSHAFMKGVGTFILGTSGMFITQRLLSKKLPFPMQWNVLLSVVAGSLMSYVVTRLETQKCSNLWVYLETGTMPHRPDEVTKDQNNGSVESTDIGKKTRYGDIMD</sequence>
<evidence type="ECO:0008006" key="4">
    <source>
        <dbReference type="Google" id="ProtNLM"/>
    </source>
</evidence>
<dbReference type="InterPro" id="IPR026788">
    <property type="entry name" value="Tmem141"/>
</dbReference>
<keyword evidence="1" id="KW-0472">Membrane</keyword>
<feature type="non-terminal residue" evidence="2">
    <location>
        <position position="1"/>
    </location>
</feature>
<dbReference type="AlphaFoldDB" id="A0A401RSD8"/>
<proteinExistence type="predicted"/>
<protein>
    <recommendedName>
        <fullName evidence="4">Transmembrane protein 141</fullName>
    </recommendedName>
</protein>
<dbReference type="Gene3D" id="1.10.3350.20">
    <property type="entry name" value="Tmem141 protein family"/>
    <property type="match status" value="1"/>
</dbReference>
<gene>
    <name evidence="2" type="ORF">chiPu_0019527</name>
</gene>
<keyword evidence="1" id="KW-1133">Transmembrane helix</keyword>
<dbReference type="EMBL" id="BEZZ01002035">
    <property type="protein sequence ID" value="GCC21060.1"/>
    <property type="molecule type" value="Genomic_DNA"/>
</dbReference>
<evidence type="ECO:0000313" key="3">
    <source>
        <dbReference type="Proteomes" id="UP000287033"/>
    </source>
</evidence>
<dbReference type="STRING" id="137246.A0A401RSD8"/>
<feature type="transmembrane region" description="Helical" evidence="1">
    <location>
        <begin position="53"/>
        <end position="71"/>
    </location>
</feature>
<reference evidence="2 3" key="1">
    <citation type="journal article" date="2018" name="Nat. Ecol. Evol.">
        <title>Shark genomes provide insights into elasmobranch evolution and the origin of vertebrates.</title>
        <authorList>
            <person name="Hara Y"/>
            <person name="Yamaguchi K"/>
            <person name="Onimaru K"/>
            <person name="Kadota M"/>
            <person name="Koyanagi M"/>
            <person name="Keeley SD"/>
            <person name="Tatsumi K"/>
            <person name="Tanaka K"/>
            <person name="Motone F"/>
            <person name="Kageyama Y"/>
            <person name="Nozu R"/>
            <person name="Adachi N"/>
            <person name="Nishimura O"/>
            <person name="Nakagawa R"/>
            <person name="Tanegashima C"/>
            <person name="Kiyatake I"/>
            <person name="Matsumoto R"/>
            <person name="Murakumo K"/>
            <person name="Nishida K"/>
            <person name="Terakita A"/>
            <person name="Kuratani S"/>
            <person name="Sato K"/>
            <person name="Hyodo S Kuraku.S."/>
        </authorList>
    </citation>
    <scope>NUCLEOTIDE SEQUENCE [LARGE SCALE GENOMIC DNA]</scope>
</reference>
<keyword evidence="1" id="KW-0812">Transmembrane</keyword>
<accession>A0A401RSD8</accession>
<dbReference type="PANTHER" id="PTHR47229">
    <property type="entry name" value="TRANSMEMBRANE PROTEIN 141"/>
    <property type="match status" value="1"/>
</dbReference>
<dbReference type="InterPro" id="IPR038259">
    <property type="entry name" value="Tmem141_sf"/>
</dbReference>
<dbReference type="OrthoDB" id="10056589at2759"/>
<name>A0A401RSD8_CHIPU</name>
<dbReference type="Pfam" id="PF15110">
    <property type="entry name" value="TMEM141"/>
    <property type="match status" value="1"/>
</dbReference>
<feature type="transmembrane region" description="Helical" evidence="1">
    <location>
        <begin position="23"/>
        <end position="41"/>
    </location>
</feature>
<dbReference type="Proteomes" id="UP000287033">
    <property type="component" value="Unassembled WGS sequence"/>
</dbReference>
<evidence type="ECO:0000256" key="1">
    <source>
        <dbReference type="SAM" id="Phobius"/>
    </source>
</evidence>